<dbReference type="AlphaFoldDB" id="U5DI52"/>
<accession>U5DI52</accession>
<sequence length="205" mass="22804">MRLRASVLWVARKAALLADPSRRPLPEGSANQYLYIYDDRLPQFVNDRLPVFLGEILSTCDRLVVGKEPERSRRASSPARFPPHSSFAVCGSAIDCSFVGGGRRWTVARRSLLSPRTPHSRSVGSRSPARSLLSRRSSLRPKVRKIAHIRVLFLFPGGSAPSGTKRREWGEVGGQGSTHGCPFFHLMQIVKIFSQQGFQLLIPIT</sequence>
<dbReference type="EMBL" id="ASSJ01000049">
    <property type="protein sequence ID" value="ERN41351.1"/>
    <property type="molecule type" value="Genomic_DNA"/>
</dbReference>
<reference evidence="2 3" key="1">
    <citation type="submission" date="2013-05" db="EMBL/GenBank/DDBJ databases">
        <title>Draft genome sequence of Rubidibacter lacunae KORDI 51-2.</title>
        <authorList>
            <person name="Choi D.H."/>
            <person name="Noh J.H."/>
            <person name="Kwon K.-K."/>
            <person name="Lee J.-H."/>
            <person name="Ryu J.-Y."/>
        </authorList>
    </citation>
    <scope>NUCLEOTIDE SEQUENCE [LARGE SCALE GENOMIC DNA]</scope>
    <source>
        <strain evidence="2 3">KORDI 51-2</strain>
    </source>
</reference>
<comment type="caution">
    <text evidence="2">The sequence shown here is derived from an EMBL/GenBank/DDBJ whole genome shotgun (WGS) entry which is preliminary data.</text>
</comment>
<organism evidence="2 3">
    <name type="scientific">Rubidibacter lacunae KORDI 51-2</name>
    <dbReference type="NCBI Taxonomy" id="582515"/>
    <lineage>
        <taxon>Bacteria</taxon>
        <taxon>Bacillati</taxon>
        <taxon>Cyanobacteriota</taxon>
        <taxon>Cyanophyceae</taxon>
        <taxon>Oscillatoriophycideae</taxon>
        <taxon>Chroococcales</taxon>
        <taxon>Aphanothecaceae</taxon>
        <taxon>Rubidibacter</taxon>
    </lineage>
</organism>
<evidence type="ECO:0000313" key="2">
    <source>
        <dbReference type="EMBL" id="ERN41351.1"/>
    </source>
</evidence>
<protein>
    <submittedName>
        <fullName evidence="2">Uncharacterized protein</fullName>
    </submittedName>
</protein>
<feature type="region of interest" description="Disordered" evidence="1">
    <location>
        <begin position="115"/>
        <end position="135"/>
    </location>
</feature>
<gene>
    <name evidence="2" type="ORF">KR51_00019180</name>
</gene>
<dbReference type="Proteomes" id="UP000016960">
    <property type="component" value="Unassembled WGS sequence"/>
</dbReference>
<keyword evidence="3" id="KW-1185">Reference proteome</keyword>
<dbReference type="InParanoid" id="U5DI52"/>
<evidence type="ECO:0000256" key="1">
    <source>
        <dbReference type="SAM" id="MobiDB-lite"/>
    </source>
</evidence>
<evidence type="ECO:0000313" key="3">
    <source>
        <dbReference type="Proteomes" id="UP000016960"/>
    </source>
</evidence>
<name>U5DI52_9CHRO</name>
<proteinExistence type="predicted"/>
<feature type="compositionally biased region" description="Low complexity" evidence="1">
    <location>
        <begin position="125"/>
        <end position="135"/>
    </location>
</feature>